<feature type="region of interest" description="Disordered" evidence="1">
    <location>
        <begin position="1"/>
        <end position="45"/>
    </location>
</feature>
<evidence type="ECO:0000313" key="2">
    <source>
        <dbReference type="EMBL" id="CAA9514604.1"/>
    </source>
</evidence>
<accession>A0A6J4T6K4</accession>
<feature type="non-terminal residue" evidence="2">
    <location>
        <position position="45"/>
    </location>
</feature>
<name>A0A6J4T6K4_9ACTN</name>
<feature type="non-terminal residue" evidence="2">
    <location>
        <position position="1"/>
    </location>
</feature>
<reference evidence="2" key="1">
    <citation type="submission" date="2020-02" db="EMBL/GenBank/DDBJ databases">
        <authorList>
            <person name="Meier V. D."/>
        </authorList>
    </citation>
    <scope>NUCLEOTIDE SEQUENCE</scope>
    <source>
        <strain evidence="2">AVDCRST_MAG30</strain>
    </source>
</reference>
<feature type="compositionally biased region" description="Basic and acidic residues" evidence="1">
    <location>
        <begin position="1"/>
        <end position="16"/>
    </location>
</feature>
<protein>
    <submittedName>
        <fullName evidence="2">Uncharacterized protein</fullName>
    </submittedName>
</protein>
<evidence type="ECO:0000256" key="1">
    <source>
        <dbReference type="SAM" id="MobiDB-lite"/>
    </source>
</evidence>
<gene>
    <name evidence="2" type="ORF">AVDCRST_MAG30-2687</name>
</gene>
<dbReference type="EMBL" id="CADCVS010000348">
    <property type="protein sequence ID" value="CAA9514604.1"/>
    <property type="molecule type" value="Genomic_DNA"/>
</dbReference>
<dbReference type="AlphaFoldDB" id="A0A6J4T6K4"/>
<organism evidence="2">
    <name type="scientific">uncultured Solirubrobacteraceae bacterium</name>
    <dbReference type="NCBI Taxonomy" id="1162706"/>
    <lineage>
        <taxon>Bacteria</taxon>
        <taxon>Bacillati</taxon>
        <taxon>Actinomycetota</taxon>
        <taxon>Thermoleophilia</taxon>
        <taxon>Solirubrobacterales</taxon>
        <taxon>Solirubrobacteraceae</taxon>
        <taxon>environmental samples</taxon>
    </lineage>
</organism>
<feature type="compositionally biased region" description="Basic residues" evidence="1">
    <location>
        <begin position="29"/>
        <end position="45"/>
    </location>
</feature>
<proteinExistence type="predicted"/>
<sequence length="45" mass="5090">AHRRDVRDRGPRRDGPLHAGARPRGGDVRRRRRPGRAARGAVGRR</sequence>